<evidence type="ECO:0000313" key="3">
    <source>
        <dbReference type="Proteomes" id="UP000198440"/>
    </source>
</evidence>
<dbReference type="InterPro" id="IPR010718">
    <property type="entry name" value="DUF1294"/>
</dbReference>
<dbReference type="Proteomes" id="UP000198440">
    <property type="component" value="Unassembled WGS sequence"/>
</dbReference>
<name>A0A239DZB3_9RHOB</name>
<organism evidence="2 3">
    <name type="scientific">Antarctobacter heliothermus</name>
    <dbReference type="NCBI Taxonomy" id="74033"/>
    <lineage>
        <taxon>Bacteria</taxon>
        <taxon>Pseudomonadati</taxon>
        <taxon>Pseudomonadota</taxon>
        <taxon>Alphaproteobacteria</taxon>
        <taxon>Rhodobacterales</taxon>
        <taxon>Roseobacteraceae</taxon>
        <taxon>Antarctobacter</taxon>
    </lineage>
</organism>
<feature type="transmembrane region" description="Helical" evidence="1">
    <location>
        <begin position="77"/>
        <end position="98"/>
    </location>
</feature>
<evidence type="ECO:0000313" key="2">
    <source>
        <dbReference type="EMBL" id="SNS36984.1"/>
    </source>
</evidence>
<feature type="transmembrane region" description="Helical" evidence="1">
    <location>
        <begin position="12"/>
        <end position="33"/>
    </location>
</feature>
<proteinExistence type="predicted"/>
<sequence length="114" mass="12216">MVFADMTDRVVLILTCVGLAVLVNALAFVLFGLDKRRARRGVWRVPERNLLILAALGGSVGAKLGQRVFRHKTSKQPFAGTLNAICLMQAVAVVAMVIPASRQWILSGLTGVSG</sequence>
<protein>
    <submittedName>
        <fullName evidence="2">Uncharacterized membrane protein YsdA, DUF1294 family</fullName>
    </submittedName>
</protein>
<dbReference type="OrthoDB" id="72963at2"/>
<keyword evidence="1" id="KW-1133">Transmembrane helix</keyword>
<dbReference type="AlphaFoldDB" id="A0A239DZB3"/>
<dbReference type="EMBL" id="FZON01000012">
    <property type="protein sequence ID" value="SNS36984.1"/>
    <property type="molecule type" value="Genomic_DNA"/>
</dbReference>
<reference evidence="2 3" key="1">
    <citation type="submission" date="2017-06" db="EMBL/GenBank/DDBJ databases">
        <authorList>
            <person name="Kim H.J."/>
            <person name="Triplett B.A."/>
        </authorList>
    </citation>
    <scope>NUCLEOTIDE SEQUENCE [LARGE SCALE GENOMIC DNA]</scope>
    <source>
        <strain evidence="2 3">DSM 11445</strain>
    </source>
</reference>
<keyword evidence="1" id="KW-0812">Transmembrane</keyword>
<gene>
    <name evidence="2" type="ORF">SAMN04488078_101273</name>
</gene>
<keyword evidence="1" id="KW-0472">Membrane</keyword>
<accession>A0A239DZB3</accession>
<evidence type="ECO:0000256" key="1">
    <source>
        <dbReference type="SAM" id="Phobius"/>
    </source>
</evidence>
<dbReference type="Pfam" id="PF06961">
    <property type="entry name" value="DUF1294"/>
    <property type="match status" value="1"/>
</dbReference>